<protein>
    <submittedName>
        <fullName evidence="1">Uncharacterized protein</fullName>
    </submittedName>
</protein>
<organism evidence="1 2">
    <name type="scientific">Candidatus Iainarchaeum sp</name>
    <dbReference type="NCBI Taxonomy" id="3101447"/>
    <lineage>
        <taxon>Archaea</taxon>
        <taxon>Candidatus Iainarchaeota</taxon>
        <taxon>Candidatus Iainarchaeia</taxon>
        <taxon>Candidatus Iainarchaeales</taxon>
        <taxon>Candidatus Iainarchaeaceae</taxon>
        <taxon>Candidatus Iainarchaeum</taxon>
    </lineage>
</organism>
<proteinExistence type="predicted"/>
<reference evidence="2" key="1">
    <citation type="journal article" date="2020" name="bioRxiv">
        <title>A rank-normalized archaeal taxonomy based on genome phylogeny resolves widespread incomplete and uneven classifications.</title>
        <authorList>
            <person name="Rinke C."/>
            <person name="Chuvochina M."/>
            <person name="Mussig A.J."/>
            <person name="Chaumeil P.-A."/>
            <person name="Waite D.W."/>
            <person name="Whitman W.B."/>
            <person name="Parks D.H."/>
            <person name="Hugenholtz P."/>
        </authorList>
    </citation>
    <scope>NUCLEOTIDE SEQUENCE [LARGE SCALE GENOMIC DNA]</scope>
</reference>
<dbReference type="Proteomes" id="UP000590964">
    <property type="component" value="Unassembled WGS sequence"/>
</dbReference>
<accession>A0A7J4K0M9</accession>
<dbReference type="EMBL" id="DUFW01000002">
    <property type="protein sequence ID" value="HIH21046.1"/>
    <property type="molecule type" value="Genomic_DNA"/>
</dbReference>
<evidence type="ECO:0000313" key="2">
    <source>
        <dbReference type="Proteomes" id="UP000590964"/>
    </source>
</evidence>
<dbReference type="AlphaFoldDB" id="A0A7J4K0M9"/>
<name>A0A7J4K0M9_9ARCH</name>
<evidence type="ECO:0000313" key="1">
    <source>
        <dbReference type="EMBL" id="HIH21046.1"/>
    </source>
</evidence>
<gene>
    <name evidence="1" type="ORF">HA222_00080</name>
</gene>
<comment type="caution">
    <text evidence="1">The sequence shown here is derived from an EMBL/GenBank/DDBJ whole genome shotgun (WGS) entry which is preliminary data.</text>
</comment>
<sequence>MRAEGFLFSLEALLALLLFALLLLSFPKALFQKTSLEELYVLQKADDLLKVWSVERNFSKEELLSDIAFVFPGNCVELLVDGKALSSCNPSSSKTISANAWLLGDFLSPFEIRLVVHY</sequence>